<keyword evidence="3" id="KW-0539">Nucleus</keyword>
<dbReference type="AlphaFoldDB" id="A0A8J5D3N5"/>
<dbReference type="PANTHER" id="PTHR15314:SF1">
    <property type="entry name" value="RIBONUCLEASE P PROTEIN SUBUNIT P20"/>
    <property type="match status" value="1"/>
</dbReference>
<keyword evidence="2" id="KW-0819">tRNA processing</keyword>
<dbReference type="Gene3D" id="3.30.110.20">
    <property type="entry name" value="Alba-like domain"/>
    <property type="match status" value="1"/>
</dbReference>
<dbReference type="EMBL" id="JACEEZ010000156">
    <property type="protein sequence ID" value="KAG0730486.1"/>
    <property type="molecule type" value="Genomic_DNA"/>
</dbReference>
<dbReference type="InterPro" id="IPR036882">
    <property type="entry name" value="Alba-like_dom_sf"/>
</dbReference>
<dbReference type="Proteomes" id="UP000770661">
    <property type="component" value="Unassembled WGS sequence"/>
</dbReference>
<dbReference type="GO" id="GO:0000172">
    <property type="term" value="C:ribonuclease MRP complex"/>
    <property type="evidence" value="ECO:0007669"/>
    <property type="project" value="InterPro"/>
</dbReference>
<evidence type="ECO:0000256" key="1">
    <source>
        <dbReference type="ARBA" id="ARBA00004604"/>
    </source>
</evidence>
<proteinExistence type="predicted"/>
<name>A0A8J5D3N5_CHIOP</name>
<evidence type="ECO:0000256" key="4">
    <source>
        <dbReference type="SAM" id="MobiDB-lite"/>
    </source>
</evidence>
<dbReference type="PANTHER" id="PTHR15314">
    <property type="entry name" value="RIBONUCLEASE P PROTEIN SUBUNIT P20"/>
    <property type="match status" value="1"/>
</dbReference>
<feature type="compositionally biased region" description="Low complexity" evidence="4">
    <location>
        <begin position="9"/>
        <end position="19"/>
    </location>
</feature>
<dbReference type="GO" id="GO:0003676">
    <property type="term" value="F:nucleic acid binding"/>
    <property type="evidence" value="ECO:0007669"/>
    <property type="project" value="InterPro"/>
</dbReference>
<evidence type="ECO:0000313" key="6">
    <source>
        <dbReference type="Proteomes" id="UP000770661"/>
    </source>
</evidence>
<dbReference type="Pfam" id="PF12328">
    <property type="entry name" value="Rpp20"/>
    <property type="match status" value="1"/>
</dbReference>
<comment type="subcellular location">
    <subcellularLocation>
        <location evidence="1">Nucleus</location>
        <location evidence="1">Nucleolus</location>
    </subcellularLocation>
</comment>
<dbReference type="InterPro" id="IPR014612">
    <property type="entry name" value="Pop7/Rpp20"/>
</dbReference>
<comment type="caution">
    <text evidence="5">The sequence shown here is derived from an EMBL/GenBank/DDBJ whole genome shotgun (WGS) entry which is preliminary data.</text>
</comment>
<dbReference type="GO" id="GO:0001682">
    <property type="term" value="P:tRNA 5'-leader removal"/>
    <property type="evidence" value="ECO:0007669"/>
    <property type="project" value="InterPro"/>
</dbReference>
<sequence>MATEQEYASSSSGKVSSSSIDPREQWLRQQLPRHLPKRPNDLYIDHNSNFKSQYQRGLGLLGESGWVVVHGLGQAVPHAINLALSLQAAVSSPANLHTNTSSVFLSDDNHTSLTGAAQDYQYARELPVVHIRISLQKKPNIQSPHAKDLDTKGG</sequence>
<dbReference type="OrthoDB" id="416729at2759"/>
<protein>
    <submittedName>
        <fullName evidence="5">Ribonuclease P protein subunit p20</fullName>
    </submittedName>
</protein>
<evidence type="ECO:0000313" key="5">
    <source>
        <dbReference type="EMBL" id="KAG0730486.1"/>
    </source>
</evidence>
<reference evidence="5" key="1">
    <citation type="submission" date="2020-07" db="EMBL/GenBank/DDBJ databases">
        <title>The High-quality genome of the commercially important snow crab, Chionoecetes opilio.</title>
        <authorList>
            <person name="Jeong J.-H."/>
            <person name="Ryu S."/>
        </authorList>
    </citation>
    <scope>NUCLEOTIDE SEQUENCE</scope>
    <source>
        <strain evidence="5">MADBK_172401_WGS</strain>
        <tissue evidence="5">Digestive gland</tissue>
    </source>
</reference>
<accession>A0A8J5D3N5</accession>
<dbReference type="SUPFAM" id="SSF82704">
    <property type="entry name" value="AlbA-like"/>
    <property type="match status" value="1"/>
</dbReference>
<gene>
    <name evidence="5" type="primary">POP7</name>
    <name evidence="5" type="ORF">GWK47_028191</name>
</gene>
<keyword evidence="6" id="KW-1185">Reference proteome</keyword>
<dbReference type="GO" id="GO:0005655">
    <property type="term" value="C:nucleolar ribonuclease P complex"/>
    <property type="evidence" value="ECO:0007669"/>
    <property type="project" value="InterPro"/>
</dbReference>
<evidence type="ECO:0000256" key="3">
    <source>
        <dbReference type="ARBA" id="ARBA00023242"/>
    </source>
</evidence>
<evidence type="ECO:0000256" key="2">
    <source>
        <dbReference type="ARBA" id="ARBA00022694"/>
    </source>
</evidence>
<feature type="region of interest" description="Disordered" evidence="4">
    <location>
        <begin position="1"/>
        <end position="25"/>
    </location>
</feature>
<organism evidence="5 6">
    <name type="scientific">Chionoecetes opilio</name>
    <name type="common">Atlantic snow crab</name>
    <name type="synonym">Cancer opilio</name>
    <dbReference type="NCBI Taxonomy" id="41210"/>
    <lineage>
        <taxon>Eukaryota</taxon>
        <taxon>Metazoa</taxon>
        <taxon>Ecdysozoa</taxon>
        <taxon>Arthropoda</taxon>
        <taxon>Crustacea</taxon>
        <taxon>Multicrustacea</taxon>
        <taxon>Malacostraca</taxon>
        <taxon>Eumalacostraca</taxon>
        <taxon>Eucarida</taxon>
        <taxon>Decapoda</taxon>
        <taxon>Pleocyemata</taxon>
        <taxon>Brachyura</taxon>
        <taxon>Eubrachyura</taxon>
        <taxon>Majoidea</taxon>
        <taxon>Majidae</taxon>
        <taxon>Chionoecetes</taxon>
    </lineage>
</organism>